<evidence type="ECO:0000313" key="1">
    <source>
        <dbReference type="EMBL" id="CAL1679675.1"/>
    </source>
</evidence>
<name>A0AAV2NHB7_9HYME</name>
<dbReference type="InterPro" id="IPR053729">
    <property type="entry name" value="MAD2L1BP_domain_sf"/>
</dbReference>
<evidence type="ECO:0000313" key="2">
    <source>
        <dbReference type="Proteomes" id="UP001497644"/>
    </source>
</evidence>
<gene>
    <name evidence="1" type="ORF">LPLAT_LOCUS5823</name>
</gene>
<organism evidence="1 2">
    <name type="scientific">Lasius platythorax</name>
    <dbReference type="NCBI Taxonomy" id="488582"/>
    <lineage>
        <taxon>Eukaryota</taxon>
        <taxon>Metazoa</taxon>
        <taxon>Ecdysozoa</taxon>
        <taxon>Arthropoda</taxon>
        <taxon>Hexapoda</taxon>
        <taxon>Insecta</taxon>
        <taxon>Pterygota</taxon>
        <taxon>Neoptera</taxon>
        <taxon>Endopterygota</taxon>
        <taxon>Hymenoptera</taxon>
        <taxon>Apocrita</taxon>
        <taxon>Aculeata</taxon>
        <taxon>Formicoidea</taxon>
        <taxon>Formicidae</taxon>
        <taxon>Formicinae</taxon>
        <taxon>Lasius</taxon>
        <taxon>Lasius</taxon>
    </lineage>
</organism>
<dbReference type="GO" id="GO:0007096">
    <property type="term" value="P:regulation of exit from mitosis"/>
    <property type="evidence" value="ECO:0007669"/>
    <property type="project" value="InterPro"/>
</dbReference>
<dbReference type="GO" id="GO:0005634">
    <property type="term" value="C:nucleus"/>
    <property type="evidence" value="ECO:0007669"/>
    <property type="project" value="InterPro"/>
</dbReference>
<proteinExistence type="predicted"/>
<dbReference type="AlphaFoldDB" id="A0AAV2NHB7"/>
<dbReference type="Pfam" id="PF06581">
    <property type="entry name" value="p31comet"/>
    <property type="match status" value="1"/>
</dbReference>
<reference evidence="1" key="1">
    <citation type="submission" date="2024-04" db="EMBL/GenBank/DDBJ databases">
        <authorList>
            <consortium name="Molecular Ecology Group"/>
        </authorList>
    </citation>
    <scope>NUCLEOTIDE SEQUENCE</scope>
</reference>
<dbReference type="Proteomes" id="UP001497644">
    <property type="component" value="Chromosome 2"/>
</dbReference>
<keyword evidence="2" id="KW-1185">Reference proteome</keyword>
<dbReference type="InterPro" id="IPR009511">
    <property type="entry name" value="MAD1/Cdc20-bound-Mad2-bd"/>
</dbReference>
<dbReference type="Gene3D" id="3.30.900.20">
    <property type="match status" value="1"/>
</dbReference>
<sequence length="259" mass="29813">MFSRDKKGETEINIMLDEPLTNDSCTKVVIELVKYVLYQKQQIPLAYDALAKCQTSVKTTDRNAASFKTFSSMLKNVSDHLFSQFFLKGCDVKEVAILLGATILSPKLCIAIELPSYILNSKQHKEYQHSSRKPLLKLIRSLFECDEFQEAMSNPLSVTNMFLMLKKNDGNSVSDFFLPKPQYKPPIQTASCFRIKLCQSDQVDMRCNCGSLVQIYHDSYKIQLENEDNVQYTQYDSSTQSLYQWYQSKQIIKGFKFCS</sequence>
<accession>A0AAV2NHB7</accession>
<dbReference type="EMBL" id="OZ034825">
    <property type="protein sequence ID" value="CAL1679675.1"/>
    <property type="molecule type" value="Genomic_DNA"/>
</dbReference>
<evidence type="ECO:0008006" key="3">
    <source>
        <dbReference type="Google" id="ProtNLM"/>
    </source>
</evidence>
<protein>
    <recommendedName>
        <fullName evidence="3">MAD2L1-binding protein</fullName>
    </recommendedName>
</protein>
<dbReference type="PANTHER" id="PTHR15681">
    <property type="entry name" value="MAD2L1-BINDING PROTEIN"/>
    <property type="match status" value="1"/>
</dbReference>
<dbReference type="PANTHER" id="PTHR15681:SF1">
    <property type="entry name" value="MAD2L1-BINDING PROTEIN"/>
    <property type="match status" value="1"/>
</dbReference>